<dbReference type="RefSeq" id="WP_349662184.1">
    <property type="nucleotide sequence ID" value="NZ_JBEGDG010000038.1"/>
</dbReference>
<feature type="region of interest" description="Disordered" evidence="1">
    <location>
        <begin position="1"/>
        <end position="22"/>
    </location>
</feature>
<feature type="compositionally biased region" description="Basic and acidic residues" evidence="1">
    <location>
        <begin position="1"/>
        <end position="13"/>
    </location>
</feature>
<dbReference type="Proteomes" id="UP001478862">
    <property type="component" value="Unassembled WGS sequence"/>
</dbReference>
<gene>
    <name evidence="2" type="ORF">ABNX05_25130</name>
</gene>
<dbReference type="EMBL" id="JBEGDG010000038">
    <property type="protein sequence ID" value="MEQ6357884.1"/>
    <property type="molecule type" value="Genomic_DNA"/>
</dbReference>
<evidence type="ECO:0000313" key="2">
    <source>
        <dbReference type="EMBL" id="MEQ6357884.1"/>
    </source>
</evidence>
<sequence length="73" mass="8199">MATKNESIKEKSKTSPIDVSKGLDAPEFTKEQIVKSNKYMARRDALNALLDDGKTYSFTEVDEILKKFDKGGK</sequence>
<organism evidence="2 3">
    <name type="scientific">Lysinibacillus zambalensis</name>
    <dbReference type="NCBI Taxonomy" id="3160866"/>
    <lineage>
        <taxon>Bacteria</taxon>
        <taxon>Bacillati</taxon>
        <taxon>Bacillota</taxon>
        <taxon>Bacilli</taxon>
        <taxon>Bacillales</taxon>
        <taxon>Bacillaceae</taxon>
        <taxon>Lysinibacillus</taxon>
    </lineage>
</organism>
<name>A0ABV1N242_9BACI</name>
<accession>A0ABV1N242</accession>
<evidence type="ECO:0000313" key="3">
    <source>
        <dbReference type="Proteomes" id="UP001478862"/>
    </source>
</evidence>
<proteinExistence type="predicted"/>
<protein>
    <submittedName>
        <fullName evidence="2">Uncharacterized protein</fullName>
    </submittedName>
</protein>
<reference evidence="2 3" key="1">
    <citation type="submission" date="2024-06" db="EMBL/GenBank/DDBJ databases">
        <title>Lysinibacillus zambalefons sp. nov., a Novel Firmicute Isolated from the Poon Bato Zambales Hyperalkaline Spring.</title>
        <authorList>
            <person name="Aja J.A."/>
            <person name="Lazaro J.E.H."/>
            <person name="Llorin L.D."/>
            <person name="Lim K.R."/>
            <person name="Teodosio J."/>
            <person name="Dalisay D.S."/>
        </authorList>
    </citation>
    <scope>NUCLEOTIDE SEQUENCE [LARGE SCALE GENOMIC DNA]</scope>
    <source>
        <strain evidence="2 3">M3</strain>
    </source>
</reference>
<evidence type="ECO:0000256" key="1">
    <source>
        <dbReference type="SAM" id="MobiDB-lite"/>
    </source>
</evidence>
<comment type="caution">
    <text evidence="2">The sequence shown here is derived from an EMBL/GenBank/DDBJ whole genome shotgun (WGS) entry which is preliminary data.</text>
</comment>
<keyword evidence="3" id="KW-1185">Reference proteome</keyword>